<feature type="domain" description="DUF1707" evidence="1">
    <location>
        <begin position="3"/>
        <end position="55"/>
    </location>
</feature>
<comment type="caution">
    <text evidence="3">The sequence shown here is derived from an EMBL/GenBank/DDBJ whole genome shotgun (WGS) entry which is preliminary data.</text>
</comment>
<sequence length="186" mass="20543">MDIRASDAERDATVDRLREAAAEGRLTLEDLTDRIEAAAGAVMRSELVPLTSDLPDAIVVHEAVPTANIRAVGDVKRVGTWTVDAENEFRTWFGNIKLDLRQAQITTIETHINARAVFGNVVLLVPEGVEVELRARTQIGRTKLDAGLRTPGAPRVVLSGGTFFGDIKVQHRRLWEKLTRRGTLKQ</sequence>
<gene>
    <name evidence="3" type="ORF">OM076_00520</name>
</gene>
<dbReference type="PANTHER" id="PTHR40763">
    <property type="entry name" value="MEMBRANE PROTEIN-RELATED"/>
    <property type="match status" value="1"/>
</dbReference>
<evidence type="ECO:0000259" key="1">
    <source>
        <dbReference type="Pfam" id="PF08044"/>
    </source>
</evidence>
<dbReference type="RefSeq" id="WP_270037323.1">
    <property type="nucleotide sequence ID" value="NZ_JAPDOD010000001.1"/>
</dbReference>
<name>A0A9X3RXN5_9ACTN</name>
<dbReference type="Pfam" id="PF09922">
    <property type="entry name" value="LiaF-like_C"/>
    <property type="match status" value="1"/>
</dbReference>
<feature type="domain" description="Cell wall-active antibiotics response LiaF-like C-terminal" evidence="2">
    <location>
        <begin position="81"/>
        <end position="144"/>
    </location>
</feature>
<keyword evidence="4" id="KW-1185">Reference proteome</keyword>
<evidence type="ECO:0000259" key="2">
    <source>
        <dbReference type="Pfam" id="PF09922"/>
    </source>
</evidence>
<proteinExistence type="predicted"/>
<dbReference type="AlphaFoldDB" id="A0A9X3RXN5"/>
<accession>A0A9X3RXN5</accession>
<dbReference type="PANTHER" id="PTHR40763:SF5">
    <property type="entry name" value="MEMBRANE PROTEIN"/>
    <property type="match status" value="1"/>
</dbReference>
<protein>
    <submittedName>
        <fullName evidence="3">DUF1707 domain-containing protein</fullName>
    </submittedName>
</protein>
<organism evidence="3 4">
    <name type="scientific">Solirubrobacter ginsenosidimutans</name>
    <dbReference type="NCBI Taxonomy" id="490573"/>
    <lineage>
        <taxon>Bacteria</taxon>
        <taxon>Bacillati</taxon>
        <taxon>Actinomycetota</taxon>
        <taxon>Thermoleophilia</taxon>
        <taxon>Solirubrobacterales</taxon>
        <taxon>Solirubrobacteraceae</taxon>
        <taxon>Solirubrobacter</taxon>
    </lineage>
</organism>
<evidence type="ECO:0000313" key="4">
    <source>
        <dbReference type="Proteomes" id="UP001149140"/>
    </source>
</evidence>
<dbReference type="InterPro" id="IPR024425">
    <property type="entry name" value="LiaF-like_C"/>
</dbReference>
<dbReference type="Proteomes" id="UP001149140">
    <property type="component" value="Unassembled WGS sequence"/>
</dbReference>
<evidence type="ECO:0000313" key="3">
    <source>
        <dbReference type="EMBL" id="MDA0158730.1"/>
    </source>
</evidence>
<dbReference type="Pfam" id="PF08044">
    <property type="entry name" value="DUF1707"/>
    <property type="match status" value="1"/>
</dbReference>
<reference evidence="3" key="1">
    <citation type="submission" date="2022-10" db="EMBL/GenBank/DDBJ databases">
        <title>The WGS of Solirubrobacter ginsenosidimutans DSM 21036.</title>
        <authorList>
            <person name="Jiang Z."/>
        </authorList>
    </citation>
    <scope>NUCLEOTIDE SEQUENCE</scope>
    <source>
        <strain evidence="3">DSM 21036</strain>
    </source>
</reference>
<dbReference type="InterPro" id="IPR012551">
    <property type="entry name" value="DUF1707_SHOCT-like"/>
</dbReference>
<dbReference type="EMBL" id="JAPDOD010000001">
    <property type="protein sequence ID" value="MDA0158730.1"/>
    <property type="molecule type" value="Genomic_DNA"/>
</dbReference>